<keyword evidence="2" id="KW-1185">Reference proteome</keyword>
<name>A0ABW4Q212_9MICO</name>
<reference evidence="2" key="1">
    <citation type="journal article" date="2019" name="Int. J. Syst. Evol. Microbiol.">
        <title>The Global Catalogue of Microorganisms (GCM) 10K type strain sequencing project: providing services to taxonomists for standard genome sequencing and annotation.</title>
        <authorList>
            <consortium name="The Broad Institute Genomics Platform"/>
            <consortium name="The Broad Institute Genome Sequencing Center for Infectious Disease"/>
            <person name="Wu L."/>
            <person name="Ma J."/>
        </authorList>
    </citation>
    <scope>NUCLEOTIDE SEQUENCE [LARGE SCALE GENOMIC DNA]</scope>
    <source>
        <strain evidence="2">JCM 11650</strain>
    </source>
</reference>
<organism evidence="1 2">
    <name type="scientific">Brachybacterium rhamnosum</name>
    <dbReference type="NCBI Taxonomy" id="173361"/>
    <lineage>
        <taxon>Bacteria</taxon>
        <taxon>Bacillati</taxon>
        <taxon>Actinomycetota</taxon>
        <taxon>Actinomycetes</taxon>
        <taxon>Micrococcales</taxon>
        <taxon>Dermabacteraceae</taxon>
        <taxon>Brachybacterium</taxon>
    </lineage>
</organism>
<dbReference type="EMBL" id="JBHUFL010000003">
    <property type="protein sequence ID" value="MFD1836422.1"/>
    <property type="molecule type" value="Genomic_DNA"/>
</dbReference>
<dbReference type="InterPro" id="IPR058154">
    <property type="entry name" value="Bxb1_TTP-like"/>
</dbReference>
<gene>
    <name evidence="1" type="ORF">ACFSDA_15260</name>
</gene>
<protein>
    <recommendedName>
        <fullName evidence="3">Phage tail protein</fullName>
    </recommendedName>
</protein>
<dbReference type="Pfam" id="PF25681">
    <property type="entry name" value="Phage_TTP_17"/>
    <property type="match status" value="1"/>
</dbReference>
<dbReference type="Proteomes" id="UP001597280">
    <property type="component" value="Unassembled WGS sequence"/>
</dbReference>
<evidence type="ECO:0008006" key="3">
    <source>
        <dbReference type="Google" id="ProtNLM"/>
    </source>
</evidence>
<dbReference type="RefSeq" id="WP_343905886.1">
    <property type="nucleotide sequence ID" value="NZ_BAAAIS010000003.1"/>
</dbReference>
<evidence type="ECO:0000313" key="2">
    <source>
        <dbReference type="Proteomes" id="UP001597280"/>
    </source>
</evidence>
<proteinExistence type="predicted"/>
<sequence length="198" mass="21715">MSVPITTATENTWIDSDNARIYGGDLDSVWVGDHGAVFPAGDDIVVPENHDNIGWLSEDGLNFAHNDNTETFNGHQGGKVVRKKVTTSEDTFTFTALETTLLTFGLINDVKSYTTTGGVSRLKVSGSKKSNDKRSWIVDTWDGDIWYRYLIPSGEVGERPEEVKSNSAITMYELAVTVYGGYEILTNDPAMAKPAETP</sequence>
<evidence type="ECO:0000313" key="1">
    <source>
        <dbReference type="EMBL" id="MFD1836422.1"/>
    </source>
</evidence>
<comment type="caution">
    <text evidence="1">The sequence shown here is derived from an EMBL/GenBank/DDBJ whole genome shotgun (WGS) entry which is preliminary data.</text>
</comment>
<accession>A0ABW4Q212</accession>